<evidence type="ECO:0000313" key="8">
    <source>
        <dbReference type="Proteomes" id="UP000799770"/>
    </source>
</evidence>
<dbReference type="EMBL" id="ML977314">
    <property type="protein sequence ID" value="KAF2119910.1"/>
    <property type="molecule type" value="Genomic_DNA"/>
</dbReference>
<evidence type="ECO:0000256" key="4">
    <source>
        <dbReference type="ARBA" id="ARBA00023136"/>
    </source>
</evidence>
<accession>A0A6A5ZJS7</accession>
<gene>
    <name evidence="7" type="ORF">BDV96DRAFT_313376</name>
</gene>
<organism evidence="7 8">
    <name type="scientific">Lophiotrema nucula</name>
    <dbReference type="NCBI Taxonomy" id="690887"/>
    <lineage>
        <taxon>Eukaryota</taxon>
        <taxon>Fungi</taxon>
        <taxon>Dikarya</taxon>
        <taxon>Ascomycota</taxon>
        <taxon>Pezizomycotina</taxon>
        <taxon>Dothideomycetes</taxon>
        <taxon>Pleosporomycetidae</taxon>
        <taxon>Pleosporales</taxon>
        <taxon>Lophiotremataceae</taxon>
        <taxon>Lophiotrema</taxon>
    </lineage>
</organism>
<dbReference type="GO" id="GO:0046873">
    <property type="term" value="F:metal ion transmembrane transporter activity"/>
    <property type="evidence" value="ECO:0007669"/>
    <property type="project" value="InterPro"/>
</dbReference>
<dbReference type="InterPro" id="IPR045863">
    <property type="entry name" value="CorA_TM1_TM2"/>
</dbReference>
<evidence type="ECO:0000313" key="7">
    <source>
        <dbReference type="EMBL" id="KAF2119910.1"/>
    </source>
</evidence>
<dbReference type="Gene3D" id="1.20.58.340">
    <property type="entry name" value="Magnesium transport protein CorA, transmembrane region"/>
    <property type="match status" value="1"/>
</dbReference>
<reference evidence="7" key="1">
    <citation type="journal article" date="2020" name="Stud. Mycol.">
        <title>101 Dothideomycetes genomes: a test case for predicting lifestyles and emergence of pathogens.</title>
        <authorList>
            <person name="Haridas S."/>
            <person name="Albert R."/>
            <person name="Binder M."/>
            <person name="Bloem J."/>
            <person name="Labutti K."/>
            <person name="Salamov A."/>
            <person name="Andreopoulos B."/>
            <person name="Baker S."/>
            <person name="Barry K."/>
            <person name="Bills G."/>
            <person name="Bluhm B."/>
            <person name="Cannon C."/>
            <person name="Castanera R."/>
            <person name="Culley D."/>
            <person name="Daum C."/>
            <person name="Ezra D."/>
            <person name="Gonzalez J."/>
            <person name="Henrissat B."/>
            <person name="Kuo A."/>
            <person name="Liang C."/>
            <person name="Lipzen A."/>
            <person name="Lutzoni F."/>
            <person name="Magnuson J."/>
            <person name="Mondo S."/>
            <person name="Nolan M."/>
            <person name="Ohm R."/>
            <person name="Pangilinan J."/>
            <person name="Park H.-J."/>
            <person name="Ramirez L."/>
            <person name="Alfaro M."/>
            <person name="Sun H."/>
            <person name="Tritt A."/>
            <person name="Yoshinaga Y."/>
            <person name="Zwiers L.-H."/>
            <person name="Turgeon B."/>
            <person name="Goodwin S."/>
            <person name="Spatafora J."/>
            <person name="Crous P."/>
            <person name="Grigoriev I."/>
        </authorList>
    </citation>
    <scope>NUCLEOTIDE SEQUENCE</scope>
    <source>
        <strain evidence="7">CBS 627.86</strain>
    </source>
</reference>
<evidence type="ECO:0008006" key="9">
    <source>
        <dbReference type="Google" id="ProtNLM"/>
    </source>
</evidence>
<evidence type="ECO:0000256" key="5">
    <source>
        <dbReference type="SAM" id="MobiDB-lite"/>
    </source>
</evidence>
<feature type="transmembrane region" description="Helical" evidence="6">
    <location>
        <begin position="464"/>
        <end position="486"/>
    </location>
</feature>
<sequence>MFASDERRVVHSYTLCCDMAPTINYMRKLADECETNERYVWLHDYFRKDTTFLASCVHPLRQGNINDGSTVIIIAHFYNDSSVFWSFPRDAHLASLESVLERPPTAQGLLVFVTSVSGVSDRKRKAQLTSSPKTRYSGSPGDAPVLTWSRTAGVAATHPIEGHASILPDPEALEKVANHLDPKCDLVLQYLDQNAHLNFKGRGRPKVSNARAKLSMRYNTAFQVMVDQANHVTVALEMERADAPWTMLMLAAEDNCLGIDFSEKASVLRQPLRPSTETPSEAFKRELGALTESDCEVIRGYPLELVSLYANPLISAFAAHIELYQRNWSASYEPYANTSVVYGYAYHRDAVRQLAKRYSIHLRYLKHTLDCLKRQDPPAKTMLDNLVGDFEHFEREIGSLKANCDQFLEQQVSKLALQDARASMREAKDLKRLSYMAFIFVPLSLTSSFFGMNVKELDAGSTPLWVFIVTSVAILLASIFLVAVTGSEKVTASFKKLSAGHIFKQRIGNEQPELGPQSTAPFISTTSAKKRTWPWRFWQRKKPQSDPYDISLNVAALPPTLYGNPAPNQVSIGPPLPATQPQFMDPSLPPGIGARNTGYANREKFSGRDDPVIRPEYADPLLYGRGTIE</sequence>
<evidence type="ECO:0000256" key="6">
    <source>
        <dbReference type="SAM" id="Phobius"/>
    </source>
</evidence>
<dbReference type="OrthoDB" id="3801263at2759"/>
<proteinExistence type="predicted"/>
<evidence type="ECO:0000256" key="2">
    <source>
        <dbReference type="ARBA" id="ARBA00022692"/>
    </source>
</evidence>
<dbReference type="GO" id="GO:0016020">
    <property type="term" value="C:membrane"/>
    <property type="evidence" value="ECO:0007669"/>
    <property type="project" value="UniProtKB-SubCell"/>
</dbReference>
<feature type="compositionally biased region" description="Polar residues" evidence="5">
    <location>
        <begin position="127"/>
        <end position="137"/>
    </location>
</feature>
<evidence type="ECO:0000256" key="3">
    <source>
        <dbReference type="ARBA" id="ARBA00022989"/>
    </source>
</evidence>
<dbReference type="SUPFAM" id="SSF144083">
    <property type="entry name" value="Magnesium transport protein CorA, transmembrane region"/>
    <property type="match status" value="1"/>
</dbReference>
<feature type="region of interest" description="Disordered" evidence="5">
    <location>
        <begin position="123"/>
        <end position="142"/>
    </location>
</feature>
<keyword evidence="4 6" id="KW-0472">Membrane</keyword>
<keyword evidence="2 6" id="KW-0812">Transmembrane</keyword>
<keyword evidence="8" id="KW-1185">Reference proteome</keyword>
<dbReference type="InterPro" id="IPR002523">
    <property type="entry name" value="MgTranspt_CorA/ZnTranspt_ZntB"/>
</dbReference>
<comment type="subcellular location">
    <subcellularLocation>
        <location evidence="1">Membrane</location>
        <topology evidence="1">Multi-pass membrane protein</topology>
    </subcellularLocation>
</comment>
<dbReference type="AlphaFoldDB" id="A0A6A5ZJS7"/>
<evidence type="ECO:0000256" key="1">
    <source>
        <dbReference type="ARBA" id="ARBA00004141"/>
    </source>
</evidence>
<dbReference type="Proteomes" id="UP000799770">
    <property type="component" value="Unassembled WGS sequence"/>
</dbReference>
<protein>
    <recommendedName>
        <fullName evidence="9">Cora-like Mg2+ transporter protein-domain-containing protein</fullName>
    </recommendedName>
</protein>
<name>A0A6A5ZJS7_9PLEO</name>
<feature type="transmembrane region" description="Helical" evidence="6">
    <location>
        <begin position="433"/>
        <end position="452"/>
    </location>
</feature>
<keyword evidence="3 6" id="KW-1133">Transmembrane helix</keyword>
<dbReference type="Pfam" id="PF01544">
    <property type="entry name" value="CorA"/>
    <property type="match status" value="1"/>
</dbReference>